<evidence type="ECO:0000256" key="1">
    <source>
        <dbReference type="SAM" id="Phobius"/>
    </source>
</evidence>
<keyword evidence="1" id="KW-1133">Transmembrane helix</keyword>
<accession>A0A8D0NHE3</accession>
<protein>
    <submittedName>
        <fullName evidence="2">Uncharacterized protein</fullName>
    </submittedName>
</protein>
<organism evidence="2 3">
    <name type="scientific">Sus scrofa</name>
    <name type="common">Pig</name>
    <dbReference type="NCBI Taxonomy" id="9823"/>
    <lineage>
        <taxon>Eukaryota</taxon>
        <taxon>Metazoa</taxon>
        <taxon>Chordata</taxon>
        <taxon>Craniata</taxon>
        <taxon>Vertebrata</taxon>
        <taxon>Euteleostomi</taxon>
        <taxon>Mammalia</taxon>
        <taxon>Eutheria</taxon>
        <taxon>Laurasiatheria</taxon>
        <taxon>Artiodactyla</taxon>
        <taxon>Suina</taxon>
        <taxon>Suidae</taxon>
        <taxon>Sus</taxon>
    </lineage>
</organism>
<dbReference type="Proteomes" id="UP000694726">
    <property type="component" value="Unplaced"/>
</dbReference>
<evidence type="ECO:0000313" key="3">
    <source>
        <dbReference type="Proteomes" id="UP000694726"/>
    </source>
</evidence>
<dbReference type="AlphaFoldDB" id="A0A8D0NHE3"/>
<name>A0A8D0NHE3_PIG</name>
<keyword evidence="1" id="KW-0472">Membrane</keyword>
<reference evidence="2" key="1">
    <citation type="submission" date="2025-08" db="UniProtKB">
        <authorList>
            <consortium name="Ensembl"/>
        </authorList>
    </citation>
    <scope>IDENTIFICATION</scope>
</reference>
<feature type="transmembrane region" description="Helical" evidence="1">
    <location>
        <begin position="67"/>
        <end position="93"/>
    </location>
</feature>
<evidence type="ECO:0000313" key="2">
    <source>
        <dbReference type="Ensembl" id="ENSSSCP00015018570.1"/>
    </source>
</evidence>
<keyword evidence="1" id="KW-0812">Transmembrane</keyword>
<sequence length="100" mass="11584">MPRSGFAGSYDTSVFSFLRNLHTVFHSGRTNSHSHQQCRRVLFSPHPLWCLLFVHLLMMAILSGMMWYFIVVLICIFLIMSDVEHLFVCLLAIHISSLEK</sequence>
<dbReference type="Ensembl" id="ENSSSCT00015046975.1">
    <property type="protein sequence ID" value="ENSSSCP00015018570.1"/>
    <property type="gene ID" value="ENSSSCG00015035492.1"/>
</dbReference>
<proteinExistence type="predicted"/>